<dbReference type="Proteomes" id="UP000765509">
    <property type="component" value="Unassembled WGS sequence"/>
</dbReference>
<accession>A0A9Q3IP31</accession>
<dbReference type="EMBL" id="AVOT02052496">
    <property type="protein sequence ID" value="MBW0547403.1"/>
    <property type="molecule type" value="Genomic_DNA"/>
</dbReference>
<evidence type="ECO:0000313" key="2">
    <source>
        <dbReference type="EMBL" id="MBW0547403.1"/>
    </source>
</evidence>
<comment type="caution">
    <text evidence="2">The sequence shown here is derived from an EMBL/GenBank/DDBJ whole genome shotgun (WGS) entry which is preliminary data.</text>
</comment>
<organism evidence="2 3">
    <name type="scientific">Austropuccinia psidii MF-1</name>
    <dbReference type="NCBI Taxonomy" id="1389203"/>
    <lineage>
        <taxon>Eukaryota</taxon>
        <taxon>Fungi</taxon>
        <taxon>Dikarya</taxon>
        <taxon>Basidiomycota</taxon>
        <taxon>Pucciniomycotina</taxon>
        <taxon>Pucciniomycetes</taxon>
        <taxon>Pucciniales</taxon>
        <taxon>Sphaerophragmiaceae</taxon>
        <taxon>Austropuccinia</taxon>
    </lineage>
</organism>
<sequence>MNTQPQGNVLDNPCHQEDIKPNSFLENKERSPSQYQNEGKITYSEKEALKKLTEASSWPKFSGVGEYDQMELIYYIAGLSIDAPSIPDYCITARLNAAFKGHASIWYIEMKEIH</sequence>
<feature type="region of interest" description="Disordered" evidence="1">
    <location>
        <begin position="1"/>
        <end position="40"/>
    </location>
</feature>
<evidence type="ECO:0000313" key="3">
    <source>
        <dbReference type="Proteomes" id="UP000765509"/>
    </source>
</evidence>
<dbReference type="AlphaFoldDB" id="A0A9Q3IP31"/>
<name>A0A9Q3IP31_9BASI</name>
<evidence type="ECO:0000256" key="1">
    <source>
        <dbReference type="SAM" id="MobiDB-lite"/>
    </source>
</evidence>
<protein>
    <submittedName>
        <fullName evidence="2">Uncharacterized protein</fullName>
    </submittedName>
</protein>
<feature type="compositionally biased region" description="Basic and acidic residues" evidence="1">
    <location>
        <begin position="14"/>
        <end position="31"/>
    </location>
</feature>
<proteinExistence type="predicted"/>
<keyword evidence="3" id="KW-1185">Reference proteome</keyword>
<gene>
    <name evidence="2" type="ORF">O181_087118</name>
</gene>
<reference evidence="2" key="1">
    <citation type="submission" date="2021-03" db="EMBL/GenBank/DDBJ databases">
        <title>Draft genome sequence of rust myrtle Austropuccinia psidii MF-1, a brazilian biotype.</title>
        <authorList>
            <person name="Quecine M.C."/>
            <person name="Pachon D.M.R."/>
            <person name="Bonatelli M.L."/>
            <person name="Correr F.H."/>
            <person name="Franceschini L.M."/>
            <person name="Leite T.F."/>
            <person name="Margarido G.R.A."/>
            <person name="Almeida C.A."/>
            <person name="Ferrarezi J.A."/>
            <person name="Labate C.A."/>
        </authorList>
    </citation>
    <scope>NUCLEOTIDE SEQUENCE</scope>
    <source>
        <strain evidence="2">MF-1</strain>
    </source>
</reference>